<proteinExistence type="predicted"/>
<accession>A0A7W4KBJ8</accession>
<dbReference type="EMBL" id="JABEQK010000002">
    <property type="protein sequence ID" value="MBB2203909.1"/>
    <property type="molecule type" value="Genomic_DNA"/>
</dbReference>
<name>A0A7W4KBJ8_9PROT</name>
<dbReference type="Proteomes" id="UP000540556">
    <property type="component" value="Unassembled WGS sequence"/>
</dbReference>
<evidence type="ECO:0000256" key="1">
    <source>
        <dbReference type="SAM" id="Phobius"/>
    </source>
</evidence>
<keyword evidence="1" id="KW-0472">Membrane</keyword>
<keyword evidence="3" id="KW-1185">Reference proteome</keyword>
<protein>
    <submittedName>
        <fullName evidence="2">Uncharacterized protein</fullName>
    </submittedName>
</protein>
<organism evidence="2 3">
    <name type="scientific">Gluconacetobacter takamatsuzukensis</name>
    <dbReference type="NCBI Taxonomy" id="1286190"/>
    <lineage>
        <taxon>Bacteria</taxon>
        <taxon>Pseudomonadati</taxon>
        <taxon>Pseudomonadota</taxon>
        <taxon>Alphaproteobacteria</taxon>
        <taxon>Acetobacterales</taxon>
        <taxon>Acetobacteraceae</taxon>
        <taxon>Gluconacetobacter</taxon>
    </lineage>
</organism>
<evidence type="ECO:0000313" key="2">
    <source>
        <dbReference type="EMBL" id="MBB2203909.1"/>
    </source>
</evidence>
<feature type="transmembrane region" description="Helical" evidence="1">
    <location>
        <begin position="52"/>
        <end position="76"/>
    </location>
</feature>
<comment type="caution">
    <text evidence="2">The sequence shown here is derived from an EMBL/GenBank/DDBJ whole genome shotgun (WGS) entry which is preliminary data.</text>
</comment>
<gene>
    <name evidence="2" type="ORF">HLH27_02595</name>
</gene>
<dbReference type="RefSeq" id="WP_182947567.1">
    <property type="nucleotide sequence ID" value="NZ_JABEQK010000002.1"/>
</dbReference>
<keyword evidence="1" id="KW-1133">Transmembrane helix</keyword>
<dbReference type="AlphaFoldDB" id="A0A7W4KBJ8"/>
<feature type="transmembrane region" description="Helical" evidence="1">
    <location>
        <begin position="20"/>
        <end position="40"/>
    </location>
</feature>
<evidence type="ECO:0000313" key="3">
    <source>
        <dbReference type="Proteomes" id="UP000540556"/>
    </source>
</evidence>
<keyword evidence="1" id="KW-0812">Transmembrane</keyword>
<reference evidence="2 3" key="1">
    <citation type="submission" date="2020-04" db="EMBL/GenBank/DDBJ databases">
        <title>Description of novel Gluconacetobacter.</title>
        <authorList>
            <person name="Sombolestani A."/>
        </authorList>
    </citation>
    <scope>NUCLEOTIDE SEQUENCE [LARGE SCALE GENOMIC DNA]</scope>
    <source>
        <strain evidence="2 3">LMG 27800</strain>
    </source>
</reference>
<sequence>MPNDPFRTAPQPRPPASRVVSWTQSAALFCFGASILLEVGQSQWHWPLLGRGWPILGLDIAGALLMAASLVLLFAARRRGR</sequence>